<name>A0AAV5GSM8_9BASI</name>
<dbReference type="InterPro" id="IPR011032">
    <property type="entry name" value="GroES-like_sf"/>
</dbReference>
<evidence type="ECO:0000256" key="2">
    <source>
        <dbReference type="ARBA" id="ARBA00022723"/>
    </source>
</evidence>
<dbReference type="InterPro" id="IPR013149">
    <property type="entry name" value="ADH-like_C"/>
</dbReference>
<dbReference type="InterPro" id="IPR020843">
    <property type="entry name" value="ER"/>
</dbReference>
<dbReference type="PROSITE" id="PS00059">
    <property type="entry name" value="ADH_ZINC"/>
    <property type="match status" value="1"/>
</dbReference>
<organism evidence="7 8">
    <name type="scientific">Rhodotorula paludigena</name>
    <dbReference type="NCBI Taxonomy" id="86838"/>
    <lineage>
        <taxon>Eukaryota</taxon>
        <taxon>Fungi</taxon>
        <taxon>Dikarya</taxon>
        <taxon>Basidiomycota</taxon>
        <taxon>Pucciniomycotina</taxon>
        <taxon>Microbotryomycetes</taxon>
        <taxon>Sporidiobolales</taxon>
        <taxon>Sporidiobolaceae</taxon>
        <taxon>Rhodotorula</taxon>
    </lineage>
</organism>
<evidence type="ECO:0000259" key="6">
    <source>
        <dbReference type="SMART" id="SM00829"/>
    </source>
</evidence>
<dbReference type="Proteomes" id="UP001342314">
    <property type="component" value="Unassembled WGS sequence"/>
</dbReference>
<dbReference type="PANTHER" id="PTHR42683">
    <property type="entry name" value="ALDEHYDE REDUCTASE"/>
    <property type="match status" value="1"/>
</dbReference>
<dbReference type="SMART" id="SM00829">
    <property type="entry name" value="PKS_ER"/>
    <property type="match status" value="1"/>
</dbReference>
<keyword evidence="3 5" id="KW-0862">Zinc</keyword>
<evidence type="ECO:0000256" key="3">
    <source>
        <dbReference type="ARBA" id="ARBA00022833"/>
    </source>
</evidence>
<keyword evidence="4" id="KW-0560">Oxidoreductase</keyword>
<reference evidence="7 8" key="1">
    <citation type="submission" date="2021-12" db="EMBL/GenBank/DDBJ databases">
        <title>High titer production of polyol ester of fatty acids by Rhodotorula paludigena BS15 towards product separation-free biomass refinery.</title>
        <authorList>
            <person name="Mano J."/>
            <person name="Ono H."/>
            <person name="Tanaka T."/>
            <person name="Naito K."/>
            <person name="Sushida H."/>
            <person name="Ike M."/>
            <person name="Tokuyasu K."/>
            <person name="Kitaoka M."/>
        </authorList>
    </citation>
    <scope>NUCLEOTIDE SEQUENCE [LARGE SCALE GENOMIC DNA]</scope>
    <source>
        <strain evidence="7 8">BS15</strain>
    </source>
</reference>
<dbReference type="InterPro" id="IPR002328">
    <property type="entry name" value="ADH_Zn_CS"/>
</dbReference>
<proteinExistence type="inferred from homology"/>
<dbReference type="GO" id="GO:0008270">
    <property type="term" value="F:zinc ion binding"/>
    <property type="evidence" value="ECO:0007669"/>
    <property type="project" value="InterPro"/>
</dbReference>
<dbReference type="SUPFAM" id="SSF50129">
    <property type="entry name" value="GroES-like"/>
    <property type="match status" value="1"/>
</dbReference>
<comment type="caution">
    <text evidence="7">The sequence shown here is derived from an EMBL/GenBank/DDBJ whole genome shotgun (WGS) entry which is preliminary data.</text>
</comment>
<evidence type="ECO:0000256" key="5">
    <source>
        <dbReference type="RuleBase" id="RU361277"/>
    </source>
</evidence>
<comment type="similarity">
    <text evidence="5">Belongs to the zinc-containing alcohol dehydrogenase family.</text>
</comment>
<gene>
    <name evidence="7" type="ORF">Rhopal_005963-T1</name>
</gene>
<dbReference type="Gene3D" id="3.90.180.10">
    <property type="entry name" value="Medium-chain alcohol dehydrogenases, catalytic domain"/>
    <property type="match status" value="1"/>
</dbReference>
<dbReference type="CDD" id="cd05283">
    <property type="entry name" value="CAD1"/>
    <property type="match status" value="1"/>
</dbReference>
<keyword evidence="8" id="KW-1185">Reference proteome</keyword>
<evidence type="ECO:0000313" key="7">
    <source>
        <dbReference type="EMBL" id="GJN92920.1"/>
    </source>
</evidence>
<evidence type="ECO:0000256" key="1">
    <source>
        <dbReference type="ARBA" id="ARBA00001947"/>
    </source>
</evidence>
<sequence length="352" mass="38029">MSDLKFRGYAVKDTNKWTEFDVVDFEPMGVRDDTVDIEVEFCGICGSDVHTLTGGWGAPHLPLVSGHEIAGTVRSVGAGVKEFKQGDRVIVGAQIDACGKCRQCQDDNENYCPKQVDTYNAEAWDGKITQGGYSTAVRAPQKFVFKVPDNVDLADAAPMACAGLTVYGPMHRFGVKKGTKMGVAGLGGLGHFAVLFGAALGAEVVVYTHQEDKVADAYKMGAADVVLTSEKDWDKKHSMSLNFLISTIDVSKAIPIPELASQLYVNGVLHLCAMPDDPIPPFQTQQLAANGCSISVNHVGSKVEAEAMLKLASEKNVKTWKEVIPMKDVGKGVQGVKNNEVRYRYVLKQDLA</sequence>
<dbReference type="SUPFAM" id="SSF51735">
    <property type="entry name" value="NAD(P)-binding Rossmann-fold domains"/>
    <property type="match status" value="1"/>
</dbReference>
<feature type="domain" description="Enoyl reductase (ER)" evidence="6">
    <location>
        <begin position="13"/>
        <end position="317"/>
    </location>
</feature>
<dbReference type="Pfam" id="PF00107">
    <property type="entry name" value="ADH_zinc_N"/>
    <property type="match status" value="1"/>
</dbReference>
<dbReference type="FunFam" id="3.40.50.720:FF:000022">
    <property type="entry name" value="Cinnamyl alcohol dehydrogenase"/>
    <property type="match status" value="1"/>
</dbReference>
<evidence type="ECO:0000313" key="8">
    <source>
        <dbReference type="Proteomes" id="UP001342314"/>
    </source>
</evidence>
<dbReference type="InterPro" id="IPR036291">
    <property type="entry name" value="NAD(P)-bd_dom_sf"/>
</dbReference>
<dbReference type="Gene3D" id="3.40.50.720">
    <property type="entry name" value="NAD(P)-binding Rossmann-like Domain"/>
    <property type="match status" value="1"/>
</dbReference>
<keyword evidence="2 5" id="KW-0479">Metal-binding</keyword>
<accession>A0AAV5GSM8</accession>
<protein>
    <recommendedName>
        <fullName evidence="6">Enoyl reductase (ER) domain-containing protein</fullName>
    </recommendedName>
</protein>
<dbReference type="GO" id="GO:0016616">
    <property type="term" value="F:oxidoreductase activity, acting on the CH-OH group of donors, NAD or NADP as acceptor"/>
    <property type="evidence" value="ECO:0007669"/>
    <property type="project" value="InterPro"/>
</dbReference>
<dbReference type="Pfam" id="PF08240">
    <property type="entry name" value="ADH_N"/>
    <property type="match status" value="1"/>
</dbReference>
<evidence type="ECO:0000256" key="4">
    <source>
        <dbReference type="ARBA" id="ARBA00023002"/>
    </source>
</evidence>
<dbReference type="InterPro" id="IPR013154">
    <property type="entry name" value="ADH-like_N"/>
</dbReference>
<comment type="cofactor">
    <cofactor evidence="1 5">
        <name>Zn(2+)</name>
        <dbReference type="ChEBI" id="CHEBI:29105"/>
    </cofactor>
</comment>
<dbReference type="InterPro" id="IPR047109">
    <property type="entry name" value="CAD-like"/>
</dbReference>
<dbReference type="AlphaFoldDB" id="A0AAV5GSM8"/>
<dbReference type="EMBL" id="BQKY01000012">
    <property type="protein sequence ID" value="GJN92920.1"/>
    <property type="molecule type" value="Genomic_DNA"/>
</dbReference>